<feature type="transmembrane region" description="Helical" evidence="7">
    <location>
        <begin position="223"/>
        <end position="246"/>
    </location>
</feature>
<evidence type="ECO:0000256" key="3">
    <source>
        <dbReference type="ARBA" id="ARBA00022475"/>
    </source>
</evidence>
<feature type="transmembrane region" description="Helical" evidence="7">
    <location>
        <begin position="315"/>
        <end position="336"/>
    </location>
</feature>
<reference evidence="9 10" key="1">
    <citation type="submission" date="2019-12" db="EMBL/GenBank/DDBJ databases">
        <title>Enteriobacteria Tanzani isolates_10432.</title>
        <authorList>
            <person name="Subbiah M."/>
            <person name="Call D."/>
        </authorList>
    </citation>
    <scope>NUCLEOTIDE SEQUENCE [LARGE SCALE GENOMIC DNA]</scope>
    <source>
        <strain evidence="9 10">10432wF6</strain>
    </source>
</reference>
<dbReference type="InterPro" id="IPR020846">
    <property type="entry name" value="MFS_dom"/>
</dbReference>
<evidence type="ECO:0000256" key="1">
    <source>
        <dbReference type="ARBA" id="ARBA00004141"/>
    </source>
</evidence>
<dbReference type="InterPro" id="IPR036259">
    <property type="entry name" value="MFS_trans_sf"/>
</dbReference>
<evidence type="ECO:0000256" key="5">
    <source>
        <dbReference type="ARBA" id="ARBA00022989"/>
    </source>
</evidence>
<dbReference type="Pfam" id="PF07690">
    <property type="entry name" value="MFS_1"/>
    <property type="match status" value="1"/>
</dbReference>
<keyword evidence="5 7" id="KW-1133">Transmembrane helix</keyword>
<keyword evidence="2" id="KW-0813">Transport</keyword>
<dbReference type="PANTHER" id="PTHR42718:SF9">
    <property type="entry name" value="MAJOR FACILITATOR SUPERFAMILY MULTIDRUG TRANSPORTER MFSC"/>
    <property type="match status" value="1"/>
</dbReference>
<dbReference type="RefSeq" id="WP_160445348.1">
    <property type="nucleotide sequence ID" value="NZ_WTMY01000003.1"/>
</dbReference>
<gene>
    <name evidence="9" type="ORF">GQM04_00990</name>
</gene>
<feature type="transmembrane region" description="Helical" evidence="7">
    <location>
        <begin position="258"/>
        <end position="276"/>
    </location>
</feature>
<keyword evidence="3" id="KW-1003">Cell membrane</keyword>
<dbReference type="SUPFAM" id="SSF103473">
    <property type="entry name" value="MFS general substrate transporter"/>
    <property type="match status" value="1"/>
</dbReference>
<evidence type="ECO:0000256" key="7">
    <source>
        <dbReference type="SAM" id="Phobius"/>
    </source>
</evidence>
<dbReference type="InterPro" id="IPR011701">
    <property type="entry name" value="MFS"/>
</dbReference>
<evidence type="ECO:0000313" key="9">
    <source>
        <dbReference type="EMBL" id="MWL44131.1"/>
    </source>
</evidence>
<evidence type="ECO:0000259" key="8">
    <source>
        <dbReference type="PROSITE" id="PS50850"/>
    </source>
</evidence>
<feature type="transmembrane region" description="Helical" evidence="7">
    <location>
        <begin position="37"/>
        <end position="58"/>
    </location>
</feature>
<sequence>MIKLYSYLILAASLSALSTDMIVPALPELQKSFNADYSLIQISISGFLIIFALSQLVAGVIGDKFGKIRIMSICLIIFIIGSAICYTASNLTSLLLGRMLQATGAGAGPVISKAIAKEAFPPLKLKRALSDISSVSAVIPLVAPLGGALIIEYYNWNVIFLVMMLFSIIIMLLSPKITHANEKVICQNSASFVTKEFICGTILVSLILSSLFCYISISPSIFMHTYGLSAFSYSIIFSFSVLFFIIGNQLSKIEKLSNPWFLFSINAVSMIPFIIFDDVLILCVVGSMVFNMTLGVYYPTANFIALQINGSKTGFAASITGFTQTISAGTISFLSVTVSDNGVGPGTTLGLGSLIIALLSIAVIAIAGNNKK</sequence>
<dbReference type="GO" id="GO:0022857">
    <property type="term" value="F:transmembrane transporter activity"/>
    <property type="evidence" value="ECO:0007669"/>
    <property type="project" value="InterPro"/>
</dbReference>
<dbReference type="Gene3D" id="1.20.1720.10">
    <property type="entry name" value="Multidrug resistance protein D"/>
    <property type="match status" value="1"/>
</dbReference>
<feature type="transmembrane region" description="Helical" evidence="7">
    <location>
        <begin position="348"/>
        <end position="368"/>
    </location>
</feature>
<dbReference type="EMBL" id="WTMY01000003">
    <property type="protein sequence ID" value="MWL44131.1"/>
    <property type="molecule type" value="Genomic_DNA"/>
</dbReference>
<dbReference type="AlphaFoldDB" id="A0A6L6ZP05"/>
<feature type="transmembrane region" description="Helical" evidence="7">
    <location>
        <begin position="288"/>
        <end position="308"/>
    </location>
</feature>
<dbReference type="PROSITE" id="PS50850">
    <property type="entry name" value="MFS"/>
    <property type="match status" value="1"/>
</dbReference>
<feature type="domain" description="Major facilitator superfamily (MFS) profile" evidence="8">
    <location>
        <begin position="4"/>
        <end position="372"/>
    </location>
</feature>
<keyword evidence="4 7" id="KW-0812">Transmembrane</keyword>
<accession>A0A6L6ZP05</accession>
<evidence type="ECO:0000256" key="6">
    <source>
        <dbReference type="ARBA" id="ARBA00023136"/>
    </source>
</evidence>
<comment type="subcellular location">
    <subcellularLocation>
        <location evidence="1">Membrane</location>
        <topology evidence="1">Multi-pass membrane protein</topology>
    </subcellularLocation>
</comment>
<name>A0A6L6ZP05_ECOLX</name>
<proteinExistence type="predicted"/>
<evidence type="ECO:0000313" key="10">
    <source>
        <dbReference type="Proteomes" id="UP000487258"/>
    </source>
</evidence>
<feature type="transmembrane region" description="Helical" evidence="7">
    <location>
        <begin position="70"/>
        <end position="89"/>
    </location>
</feature>
<comment type="caution">
    <text evidence="9">The sequence shown here is derived from an EMBL/GenBank/DDBJ whole genome shotgun (WGS) entry which is preliminary data.</text>
</comment>
<dbReference type="Proteomes" id="UP000487258">
    <property type="component" value="Unassembled WGS sequence"/>
</dbReference>
<organism evidence="9 10">
    <name type="scientific">Escherichia coli</name>
    <dbReference type="NCBI Taxonomy" id="562"/>
    <lineage>
        <taxon>Bacteria</taxon>
        <taxon>Pseudomonadati</taxon>
        <taxon>Pseudomonadota</taxon>
        <taxon>Gammaproteobacteria</taxon>
        <taxon>Enterobacterales</taxon>
        <taxon>Enterobacteriaceae</taxon>
        <taxon>Escherichia</taxon>
    </lineage>
</organism>
<feature type="transmembrane region" description="Helical" evidence="7">
    <location>
        <begin position="156"/>
        <end position="173"/>
    </location>
</feature>
<protein>
    <submittedName>
        <fullName evidence="9">MFS transporter</fullName>
    </submittedName>
</protein>
<keyword evidence="6 7" id="KW-0472">Membrane</keyword>
<dbReference type="GO" id="GO:0016020">
    <property type="term" value="C:membrane"/>
    <property type="evidence" value="ECO:0007669"/>
    <property type="project" value="UniProtKB-SubCell"/>
</dbReference>
<evidence type="ECO:0000256" key="2">
    <source>
        <dbReference type="ARBA" id="ARBA00022448"/>
    </source>
</evidence>
<dbReference type="PANTHER" id="PTHR42718">
    <property type="entry name" value="MAJOR FACILITATOR SUPERFAMILY MULTIDRUG TRANSPORTER MFSC"/>
    <property type="match status" value="1"/>
</dbReference>
<evidence type="ECO:0000256" key="4">
    <source>
        <dbReference type="ARBA" id="ARBA00022692"/>
    </source>
</evidence>
<feature type="transmembrane region" description="Helical" evidence="7">
    <location>
        <begin position="197"/>
        <end position="217"/>
    </location>
</feature>